<protein>
    <submittedName>
        <fullName evidence="1">Eukaryotic aspartyl protease family protein</fullName>
    </submittedName>
</protein>
<keyword evidence="1" id="KW-0645">Protease</keyword>
<evidence type="ECO:0000313" key="1">
    <source>
        <dbReference type="EMBL" id="AQK57817.1"/>
    </source>
</evidence>
<dbReference type="GO" id="GO:0008233">
    <property type="term" value="F:peptidase activity"/>
    <property type="evidence" value="ECO:0007669"/>
    <property type="project" value="UniProtKB-KW"/>
</dbReference>
<proteinExistence type="predicted"/>
<name>A0A1D6QJ41_MAIZE</name>
<dbReference type="EMBL" id="CM000780">
    <property type="protein sequence ID" value="AQK57817.1"/>
    <property type="molecule type" value="Genomic_DNA"/>
</dbReference>
<dbReference type="AlphaFoldDB" id="A0A1D6QJ41"/>
<dbReference type="GO" id="GO:0006508">
    <property type="term" value="P:proteolysis"/>
    <property type="evidence" value="ECO:0007669"/>
    <property type="project" value="UniProtKB-KW"/>
</dbReference>
<sequence>MPPQERARGTISPLFPFSVCLNCRLI</sequence>
<gene>
    <name evidence="1" type="ORF">ZEAMMB73_Zm00001d052720</name>
</gene>
<organism evidence="1">
    <name type="scientific">Zea mays</name>
    <name type="common">Maize</name>
    <dbReference type="NCBI Taxonomy" id="4577"/>
    <lineage>
        <taxon>Eukaryota</taxon>
        <taxon>Viridiplantae</taxon>
        <taxon>Streptophyta</taxon>
        <taxon>Embryophyta</taxon>
        <taxon>Tracheophyta</taxon>
        <taxon>Spermatophyta</taxon>
        <taxon>Magnoliopsida</taxon>
        <taxon>Liliopsida</taxon>
        <taxon>Poales</taxon>
        <taxon>Poaceae</taxon>
        <taxon>PACMAD clade</taxon>
        <taxon>Panicoideae</taxon>
        <taxon>Andropogonodae</taxon>
        <taxon>Andropogoneae</taxon>
        <taxon>Tripsacinae</taxon>
        <taxon>Zea</taxon>
    </lineage>
</organism>
<keyword evidence="1" id="KW-0378">Hydrolase</keyword>
<accession>A0A1D6QJ41</accession>
<reference evidence="1" key="1">
    <citation type="submission" date="2015-12" db="EMBL/GenBank/DDBJ databases">
        <title>Update maize B73 reference genome by single molecule sequencing technologies.</title>
        <authorList>
            <consortium name="Maize Genome Sequencing Project"/>
            <person name="Ware D."/>
        </authorList>
    </citation>
    <scope>NUCLEOTIDE SEQUENCE</scope>
    <source>
        <tissue evidence="1">Seedling</tissue>
    </source>
</reference>